<gene>
    <name evidence="2" type="ORF">S7S_03235</name>
</gene>
<dbReference type="EMBL" id="CP004387">
    <property type="protein sequence ID" value="AJD47069.1"/>
    <property type="molecule type" value="Genomic_DNA"/>
</dbReference>
<protein>
    <submittedName>
        <fullName evidence="2">Type IV pilus assembly protein PilW</fullName>
    </submittedName>
</protein>
<dbReference type="GO" id="GO:0043683">
    <property type="term" value="P:type IV pilus assembly"/>
    <property type="evidence" value="ECO:0007669"/>
    <property type="project" value="InterPro"/>
</dbReference>
<keyword evidence="1" id="KW-0812">Transmembrane</keyword>
<dbReference type="InterPro" id="IPR032092">
    <property type="entry name" value="PilW"/>
</dbReference>
<dbReference type="STRING" id="391936.S7S_03235"/>
<evidence type="ECO:0000256" key="1">
    <source>
        <dbReference type="SAM" id="Phobius"/>
    </source>
</evidence>
<evidence type="ECO:0000313" key="2">
    <source>
        <dbReference type="EMBL" id="AJD47069.1"/>
    </source>
</evidence>
<dbReference type="KEGG" id="apac:S7S_03235"/>
<dbReference type="HOGENOM" id="CLU_052493_1_0_6"/>
<keyword evidence="3" id="KW-1185">Reference proteome</keyword>
<feature type="transmembrane region" description="Helical" evidence="1">
    <location>
        <begin position="6"/>
        <end position="24"/>
    </location>
</feature>
<reference evidence="2 3" key="1">
    <citation type="journal article" date="2012" name="J. Bacteriol.">
        <title>Genome sequence of an alkane-degrading bacterium, Alcanivorax pacificus type strain W11-5, isolated from deep sea sediment.</title>
        <authorList>
            <person name="Lai Q."/>
            <person name="Shao Z."/>
        </authorList>
    </citation>
    <scope>NUCLEOTIDE SEQUENCE [LARGE SCALE GENOMIC DNA]</scope>
    <source>
        <strain evidence="2 3">W11-5</strain>
    </source>
</reference>
<organism evidence="2 3">
    <name type="scientific">Isoalcanivorax pacificus W11-5</name>
    <dbReference type="NCBI Taxonomy" id="391936"/>
    <lineage>
        <taxon>Bacteria</taxon>
        <taxon>Pseudomonadati</taxon>
        <taxon>Pseudomonadota</taxon>
        <taxon>Gammaproteobacteria</taxon>
        <taxon>Oceanospirillales</taxon>
        <taxon>Alcanivoracaceae</taxon>
        <taxon>Isoalcanivorax</taxon>
    </lineage>
</organism>
<dbReference type="Pfam" id="PF16074">
    <property type="entry name" value="PilW"/>
    <property type="match status" value="1"/>
</dbReference>
<keyword evidence="1" id="KW-1133">Transmembrane helix</keyword>
<name>A0A0B4XG70_9GAMM</name>
<sequence>MGLVEIMVALVVGMLLITGVVQVYTGSRTSYMLQDDMARLQENGRFAFYLLAQDLRMAGYFGCRRDVPVTSMLDTTDTVFQFGNPVTGYEGSASGHSPALPVDLDLTDVDSGNDVLIVQRADALQTRLTSTIDETSTSAVIHVEAGHGISNGDIVMVSDCEAATVFQAGGSGAGPGNPTTVIKNTGQGDPGNLSKEFGHAYNEDSAQISKVFTTVFYVAPGVSGEPALFRKVNGGTAEELIDGVERFHVDYGLDPAGAGRVIRYESAADMSAAEWGAVSSVRISLLLRGRRDNMVDEPQSLLFNGEVVDGADRRLRSVITTTVAMRNRIR</sequence>
<evidence type="ECO:0000313" key="3">
    <source>
        <dbReference type="Proteomes" id="UP000006764"/>
    </source>
</evidence>
<dbReference type="Proteomes" id="UP000006764">
    <property type="component" value="Chromosome"/>
</dbReference>
<accession>A0A0B4XG70</accession>
<keyword evidence="1" id="KW-0472">Membrane</keyword>
<dbReference type="AlphaFoldDB" id="A0A0B4XG70"/>
<proteinExistence type="predicted"/>